<feature type="transmembrane region" description="Helical" evidence="1">
    <location>
        <begin position="298"/>
        <end position="322"/>
    </location>
</feature>
<dbReference type="EMBL" id="CP001860">
    <property type="protein sequence ID" value="ADB62059.1"/>
    <property type="molecule type" value="Genomic_DNA"/>
</dbReference>
<proteinExistence type="predicted"/>
<keyword evidence="1" id="KW-0812">Transmembrane</keyword>
<organism evidence="2 3">
    <name type="scientific">Haloterrigena turkmenica (strain ATCC 51198 / DSM 5511 / JCM 9101 / NCIMB 13204 / VKM B-1734 / 4k)</name>
    <name type="common">Halococcus turkmenicus</name>
    <dbReference type="NCBI Taxonomy" id="543526"/>
    <lineage>
        <taxon>Archaea</taxon>
        <taxon>Methanobacteriati</taxon>
        <taxon>Methanobacteriota</taxon>
        <taxon>Stenosarchaea group</taxon>
        <taxon>Halobacteria</taxon>
        <taxon>Halobacteriales</taxon>
        <taxon>Natrialbaceae</taxon>
        <taxon>Haloterrigena</taxon>
    </lineage>
</organism>
<feature type="transmembrane region" description="Helical" evidence="1">
    <location>
        <begin position="90"/>
        <end position="112"/>
    </location>
</feature>
<dbReference type="Proteomes" id="UP000001903">
    <property type="component" value="Chromosome"/>
</dbReference>
<feature type="transmembrane region" description="Helical" evidence="1">
    <location>
        <begin position="394"/>
        <end position="418"/>
    </location>
</feature>
<dbReference type="AlphaFoldDB" id="D2RZM0"/>
<feature type="transmembrane region" description="Helical" evidence="1">
    <location>
        <begin position="220"/>
        <end position="248"/>
    </location>
</feature>
<evidence type="ECO:0000256" key="1">
    <source>
        <dbReference type="SAM" id="Phobius"/>
    </source>
</evidence>
<feature type="transmembrane region" description="Helical" evidence="1">
    <location>
        <begin position="255"/>
        <end position="278"/>
    </location>
</feature>
<evidence type="ECO:0000313" key="2">
    <source>
        <dbReference type="EMBL" id="ADB62059.1"/>
    </source>
</evidence>
<sequence length="446" mass="44645">MARFAAVLEVRLPNRVGLEAALLALLGLAASSPLGLSALALLPPRLLAVLSSALLTARLPSALAARLLAILLAAHSLVTALLARPLVTSLTASLLPTLLTAGLLLALLAALFPPATGGLRLGAALSPTRFAAVLEVRVVAHVGFELAPGLALSLAAGLFGAAVVLVLPGSLAGLSLLTALFVLLRPALWRLLPALSLAHSLTVLPAALSLLAALSTAHPLVLLATLPVLLFAHSLAALLAALLGLALLTAPTLLVAHLLGTLPALWLRLLALVARLAAVLKVRLSDRVGLEPALLVSAAPIPLGLSALALLAAHLTALLFALRSLTATGLLAATLLAVTAGGASAVVRFAGGPADVFLRTVPLLRSASRSLLGIASRRAVRTRFLAAAAAVESVYPAAVVVVLSPLGLAIPIVSLGVARAVGASVSSVAVVSIVHGCDCGDAVVAR</sequence>
<dbReference type="STRING" id="543526.Htur_3194"/>
<gene>
    <name evidence="2" type="ordered locus">Htur_3194</name>
</gene>
<keyword evidence="3" id="KW-1185">Reference proteome</keyword>
<keyword evidence="1" id="KW-0472">Membrane</keyword>
<feature type="transmembrane region" description="Helical" evidence="1">
    <location>
        <begin position="154"/>
        <end position="184"/>
    </location>
</feature>
<feature type="transmembrane region" description="Helical" evidence="1">
    <location>
        <begin position="63"/>
        <end position="83"/>
    </location>
</feature>
<feature type="transmembrane region" description="Helical" evidence="1">
    <location>
        <begin position="329"/>
        <end position="350"/>
    </location>
</feature>
<reference evidence="2 3" key="1">
    <citation type="journal article" date="2010" name="Stand. Genomic Sci.">
        <title>Complete genome sequence of Haloterrigena turkmenica type strain (4k).</title>
        <authorList>
            <person name="Saunders E."/>
            <person name="Tindall B.J."/>
            <person name="Fahnrich R."/>
            <person name="Lapidus A."/>
            <person name="Copeland A."/>
            <person name="Del Rio T.G."/>
            <person name="Lucas S."/>
            <person name="Chen F."/>
            <person name="Tice H."/>
            <person name="Cheng J.F."/>
            <person name="Han C."/>
            <person name="Detter J.C."/>
            <person name="Bruce D."/>
            <person name="Goodwin L."/>
            <person name="Chain P."/>
            <person name="Pitluck S."/>
            <person name="Pati A."/>
            <person name="Ivanova N."/>
            <person name="Mavromatis K."/>
            <person name="Chen A."/>
            <person name="Palaniappan K."/>
            <person name="Land M."/>
            <person name="Hauser L."/>
            <person name="Chang Y.J."/>
            <person name="Jeffries C.D."/>
            <person name="Brettin T."/>
            <person name="Rohde M."/>
            <person name="Goker M."/>
            <person name="Bristow J."/>
            <person name="Eisen J.A."/>
            <person name="Markowitz V."/>
            <person name="Hugenholtz P."/>
            <person name="Klenk H.P."/>
            <person name="Kyrpides N.C."/>
        </authorList>
    </citation>
    <scope>NUCLEOTIDE SEQUENCE [LARGE SCALE GENOMIC DNA]</scope>
    <source>
        <strain evidence="3">ATCC 51198 / DSM 5511 / JCM 9101 / NCIMB 13204 / VKM B-1734 / 4k</strain>
    </source>
</reference>
<dbReference type="HOGENOM" id="CLU_613403_0_0_2"/>
<accession>D2RZM0</accession>
<feature type="transmembrane region" description="Helical" evidence="1">
    <location>
        <begin position="21"/>
        <end position="43"/>
    </location>
</feature>
<evidence type="ECO:0000313" key="3">
    <source>
        <dbReference type="Proteomes" id="UP000001903"/>
    </source>
</evidence>
<protein>
    <submittedName>
        <fullName evidence="2">Uncharacterized protein</fullName>
    </submittedName>
</protein>
<name>D2RZM0_HALTV</name>
<keyword evidence="1" id="KW-1133">Transmembrane helix</keyword>
<dbReference type="KEGG" id="htu:Htur_3194"/>
<feature type="transmembrane region" description="Helical" evidence="1">
    <location>
        <begin position="191"/>
        <end position="214"/>
    </location>
</feature>